<dbReference type="GO" id="GO:0006508">
    <property type="term" value="P:proteolysis"/>
    <property type="evidence" value="ECO:0007669"/>
    <property type="project" value="UniProtKB-UniRule"/>
</dbReference>
<dbReference type="GO" id="GO:0046872">
    <property type="term" value="F:metal ion binding"/>
    <property type="evidence" value="ECO:0007669"/>
    <property type="project" value="UniProtKB-KW"/>
</dbReference>
<keyword evidence="1" id="KW-0645">Protease</keyword>
<dbReference type="SUPFAM" id="SSF55486">
    <property type="entry name" value="Metalloproteases ('zincins'), catalytic domain"/>
    <property type="match status" value="1"/>
</dbReference>
<evidence type="ECO:0000313" key="4">
    <source>
        <dbReference type="EMBL" id="MBB4661695.1"/>
    </source>
</evidence>
<name>A0A840IBH1_9ACTN</name>
<keyword evidence="5" id="KW-1185">Reference proteome</keyword>
<comment type="similarity">
    <text evidence="1">Belongs to the peptidase M32 family.</text>
</comment>
<dbReference type="EC" id="3.4.17.19" evidence="1"/>
<dbReference type="PRINTS" id="PR00998">
    <property type="entry name" value="CRBOXYPTASET"/>
</dbReference>
<reference evidence="4 5" key="1">
    <citation type="submission" date="2020-08" db="EMBL/GenBank/DDBJ databases">
        <title>Genomic Encyclopedia of Archaeal and Bacterial Type Strains, Phase II (KMG-II): from individual species to whole genera.</title>
        <authorList>
            <person name="Goeker M."/>
        </authorList>
    </citation>
    <scope>NUCLEOTIDE SEQUENCE [LARGE SCALE GENOMIC DNA]</scope>
    <source>
        <strain evidence="4 5">DSM 23288</strain>
    </source>
</reference>
<feature type="binding site" evidence="2">
    <location>
        <position position="300"/>
    </location>
    <ligand>
        <name>Zn(2+)</name>
        <dbReference type="ChEBI" id="CHEBI:29105"/>
        <note>catalytic</note>
    </ligand>
</feature>
<dbReference type="InterPro" id="IPR001333">
    <property type="entry name" value="Peptidase_M32_Taq"/>
</dbReference>
<gene>
    <name evidence="4" type="ORF">BDZ31_001268</name>
</gene>
<evidence type="ECO:0000256" key="2">
    <source>
        <dbReference type="PIRSR" id="PIRSR006615-1"/>
    </source>
</evidence>
<dbReference type="AlphaFoldDB" id="A0A840IBH1"/>
<dbReference type="RefSeq" id="WP_183340080.1">
    <property type="nucleotide sequence ID" value="NZ_JACHNU010000001.1"/>
</dbReference>
<dbReference type="GO" id="GO:0004181">
    <property type="term" value="F:metallocarboxypeptidase activity"/>
    <property type="evidence" value="ECO:0007669"/>
    <property type="project" value="UniProtKB-UniRule"/>
</dbReference>
<evidence type="ECO:0000256" key="3">
    <source>
        <dbReference type="PIRSR" id="PIRSR006615-2"/>
    </source>
</evidence>
<proteinExistence type="inferred from homology"/>
<sequence length="507" mass="56245">MTQALPELRQRLAEIADLSSAAGLLGWDQQTMMPAGANEIRAEQMGTLSGIVHERFTDDAIGRLLGELEGEEERLRDADPDSDDAALIRVARRDYEKAKRVPGELAVEIARAGALGHQAWVLARERSDFASFLPYLEKNVELKRRYVALFEDDGFDDPYDVLLDDYEEGMKTAEVAALFADLRAELVPLIAAIAERADAVDAAPLHGDFDPAGQQRVVRAVLERLGWSPDGWRLDEAEHPFATSFGPTDVRLTTRYDRSYVGTALYGAIHEMGHGLYEAGVARSLARTPLGSGASLGLHESQSRLWENVVGRGRPFAGFLHGRLREAFPDRFGSVDAEAFYRAVNKVEPSLIRVEADEATYGLHIILRFELEREMIAGTLALRDLPEAWNARMREYLGVEVPDDARGVLQDVHWAAGEIGYFSTYALGNLIAAQLWERARAELPDLEASLAVGDGAPLRDWLGERLHRHGRKFPPKELVERIVGGPIAVRPFADYLRGKLTPLYGLD</sequence>
<dbReference type="Proteomes" id="UP000585272">
    <property type="component" value="Unassembled WGS sequence"/>
</dbReference>
<dbReference type="PANTHER" id="PTHR34217">
    <property type="entry name" value="METAL-DEPENDENT CARBOXYPEPTIDASE"/>
    <property type="match status" value="1"/>
</dbReference>
<keyword evidence="2" id="KW-0862">Zinc</keyword>
<feature type="binding site" evidence="2">
    <location>
        <position position="274"/>
    </location>
    <ligand>
        <name>Zn(2+)</name>
        <dbReference type="ChEBI" id="CHEBI:29105"/>
        <note>catalytic</note>
    </ligand>
</feature>
<dbReference type="CDD" id="cd06460">
    <property type="entry name" value="M32_Taq"/>
    <property type="match status" value="1"/>
</dbReference>
<keyword evidence="1 4" id="KW-0378">Hydrolase</keyword>
<comment type="function">
    <text evidence="1">Broad specificity carboxypetidase that releases amino acids sequentially from the C-terminus, including neutral, aromatic, polar and basic residues.</text>
</comment>
<evidence type="ECO:0000313" key="5">
    <source>
        <dbReference type="Proteomes" id="UP000585272"/>
    </source>
</evidence>
<accession>A0A840IBH1</accession>
<keyword evidence="1 4" id="KW-0121">Carboxypeptidase</keyword>
<dbReference type="PANTHER" id="PTHR34217:SF1">
    <property type="entry name" value="CARBOXYPEPTIDASE 1"/>
    <property type="match status" value="1"/>
</dbReference>
<dbReference type="EMBL" id="JACHNU010000001">
    <property type="protein sequence ID" value="MBB4661695.1"/>
    <property type="molecule type" value="Genomic_DNA"/>
</dbReference>
<comment type="catalytic activity">
    <reaction evidence="1">
        <text>Release of a C-terminal amino acid with broad specificity, except for -Pro.</text>
        <dbReference type="EC" id="3.4.17.19"/>
    </reaction>
</comment>
<dbReference type="Pfam" id="PF02074">
    <property type="entry name" value="Peptidase_M32"/>
    <property type="match status" value="1"/>
</dbReference>
<dbReference type="Gene3D" id="1.10.1370.30">
    <property type="match status" value="1"/>
</dbReference>
<keyword evidence="1" id="KW-0482">Metalloprotease</keyword>
<evidence type="ECO:0000256" key="1">
    <source>
        <dbReference type="PIRNR" id="PIRNR006615"/>
    </source>
</evidence>
<organism evidence="4 5">
    <name type="scientific">Conexibacter arvalis</name>
    <dbReference type="NCBI Taxonomy" id="912552"/>
    <lineage>
        <taxon>Bacteria</taxon>
        <taxon>Bacillati</taxon>
        <taxon>Actinomycetota</taxon>
        <taxon>Thermoleophilia</taxon>
        <taxon>Solirubrobacterales</taxon>
        <taxon>Conexibacteraceae</taxon>
        <taxon>Conexibacter</taxon>
    </lineage>
</organism>
<comment type="caution">
    <text evidence="4">The sequence shown here is derived from an EMBL/GenBank/DDBJ whole genome shotgun (WGS) entry which is preliminary data.</text>
</comment>
<feature type="active site" description="Proton donor/acceptor" evidence="3">
    <location>
        <position position="271"/>
    </location>
</feature>
<protein>
    <recommendedName>
        <fullName evidence="1">Metal-dependent carboxypeptidase</fullName>
        <ecNumber evidence="1">3.4.17.19</ecNumber>
    </recommendedName>
</protein>
<keyword evidence="1 2" id="KW-0479">Metal-binding</keyword>
<dbReference type="PROSITE" id="PS52034">
    <property type="entry name" value="PEPTIDASE_M32"/>
    <property type="match status" value="1"/>
</dbReference>
<comment type="cofactor">
    <cofactor evidence="2">
        <name>Zn(2+)</name>
        <dbReference type="ChEBI" id="CHEBI:29105"/>
    </cofactor>
    <text evidence="2">Binds 1 zinc ion per subunit.</text>
</comment>
<dbReference type="PIRSF" id="PIRSF006615">
    <property type="entry name" value="Zn_crbxpep_Taq"/>
    <property type="match status" value="1"/>
</dbReference>
<feature type="binding site" evidence="2">
    <location>
        <position position="270"/>
    </location>
    <ligand>
        <name>Zn(2+)</name>
        <dbReference type="ChEBI" id="CHEBI:29105"/>
        <note>catalytic</note>
    </ligand>
</feature>